<gene>
    <name evidence="1" type="ORF">SAMN05443507_104136</name>
</gene>
<keyword evidence="2" id="KW-1185">Reference proteome</keyword>
<dbReference type="OrthoDB" id="2369695at2"/>
<accession>A0A1M6MPP3</accession>
<reference evidence="2" key="1">
    <citation type="submission" date="2016-11" db="EMBL/GenBank/DDBJ databases">
        <authorList>
            <person name="Varghese N."/>
            <person name="Submissions S."/>
        </authorList>
    </citation>
    <scope>NUCLEOTIDE SEQUENCE [LARGE SCALE GENOMIC DNA]</scope>
    <source>
        <strain evidence="2">USBA-503</strain>
    </source>
</reference>
<dbReference type="Proteomes" id="UP000184016">
    <property type="component" value="Unassembled WGS sequence"/>
</dbReference>
<protein>
    <recommendedName>
        <fullName evidence="3">Helicase conserved C-terminal domain-containing protein</fullName>
    </recommendedName>
</protein>
<dbReference type="STRING" id="1830138.SAMN05443507_104136"/>
<organism evidence="1 2">
    <name type="scientific">Alicyclobacillus tolerans</name>
    <dbReference type="NCBI Taxonomy" id="90970"/>
    <lineage>
        <taxon>Bacteria</taxon>
        <taxon>Bacillati</taxon>
        <taxon>Bacillota</taxon>
        <taxon>Bacilli</taxon>
        <taxon>Bacillales</taxon>
        <taxon>Alicyclobacillaceae</taxon>
        <taxon>Alicyclobacillus</taxon>
    </lineage>
</organism>
<dbReference type="EMBL" id="FRAF01000004">
    <property type="protein sequence ID" value="SHJ85376.1"/>
    <property type="molecule type" value="Genomic_DNA"/>
</dbReference>
<proteinExistence type="predicted"/>
<sequence length="461" mass="54509">MRLADCLVQADIHTLQAIARHYQFSCALYSKNEMIQEILHHFRINPQFQLEQTAQEYLQNPIYARLALHKTGFFAKEEIQAMFQSNPTDSLDLQEAISRGWLIPIRKYNGDTIYVLPDELREHLLYSVIDQMREKLVFHEDDENISLDKTSVLSDLHTFLQYTERHQVQLTVNGSIYKRQLTQILELMSTPEEIPVESWRFGYGRRFHDYPDRFALLYDFSYFTGLLEEQEVGQLIINSSHPWLQKGNHEQLQSLFEFYIRSYRRPLPRLPLILSLLIHLSESWVREDTVYEVIQHFLSDFYFDSKEQVWKQRILQMLHYLGIVHLHQETFSDSIHNWFQMSKLGLQLLLGDIKLSEEKIRPNATLHVHPNFEIVISSPTHPFFVELGRFAEMMESTESYLRFRITEQRVQDGLAAGYSLSDWLERLSKQTALAIPGNVERTLQKWSNRGIQKEVKSLIED</sequence>
<name>A0A1M6MPP3_9BACL</name>
<evidence type="ECO:0000313" key="1">
    <source>
        <dbReference type="EMBL" id="SHJ85376.1"/>
    </source>
</evidence>
<evidence type="ECO:0000313" key="2">
    <source>
        <dbReference type="Proteomes" id="UP000184016"/>
    </source>
</evidence>
<dbReference type="AlphaFoldDB" id="A0A1M6MPP3"/>
<evidence type="ECO:0008006" key="3">
    <source>
        <dbReference type="Google" id="ProtNLM"/>
    </source>
</evidence>